<organism evidence="1 2">
    <name type="scientific">Rhododendron molle</name>
    <name type="common">Chinese azalea</name>
    <name type="synonym">Azalea mollis</name>
    <dbReference type="NCBI Taxonomy" id="49168"/>
    <lineage>
        <taxon>Eukaryota</taxon>
        <taxon>Viridiplantae</taxon>
        <taxon>Streptophyta</taxon>
        <taxon>Embryophyta</taxon>
        <taxon>Tracheophyta</taxon>
        <taxon>Spermatophyta</taxon>
        <taxon>Magnoliopsida</taxon>
        <taxon>eudicotyledons</taxon>
        <taxon>Gunneridae</taxon>
        <taxon>Pentapetalae</taxon>
        <taxon>asterids</taxon>
        <taxon>Ericales</taxon>
        <taxon>Ericaceae</taxon>
        <taxon>Ericoideae</taxon>
        <taxon>Rhodoreae</taxon>
        <taxon>Rhododendron</taxon>
    </lineage>
</organism>
<comment type="caution">
    <text evidence="1">The sequence shown here is derived from an EMBL/GenBank/DDBJ whole genome shotgun (WGS) entry which is preliminary data.</text>
</comment>
<evidence type="ECO:0000313" key="2">
    <source>
        <dbReference type="Proteomes" id="UP001062846"/>
    </source>
</evidence>
<dbReference type="EMBL" id="CM046394">
    <property type="protein sequence ID" value="KAI8547263.1"/>
    <property type="molecule type" value="Genomic_DNA"/>
</dbReference>
<sequence length="83" mass="9445">MAALGAIVILVVGAVYVWMLSLVSVRMLGPVFVPEGLPGWFCSDLVFPDRVTDFHRFTIIFDLEFRHPETVVSEYYLHVSRLC</sequence>
<protein>
    <submittedName>
        <fullName evidence="1">Uncharacterized protein</fullName>
    </submittedName>
</protein>
<dbReference type="Proteomes" id="UP001062846">
    <property type="component" value="Chromosome 7"/>
</dbReference>
<proteinExistence type="predicted"/>
<accession>A0ACC0N1T1</accession>
<name>A0ACC0N1T1_RHOML</name>
<gene>
    <name evidence="1" type="ORF">RHMOL_Rhmol07G0181000</name>
</gene>
<evidence type="ECO:0000313" key="1">
    <source>
        <dbReference type="EMBL" id="KAI8547263.1"/>
    </source>
</evidence>
<keyword evidence="2" id="KW-1185">Reference proteome</keyword>
<reference evidence="1" key="1">
    <citation type="submission" date="2022-02" db="EMBL/GenBank/DDBJ databases">
        <title>Plant Genome Project.</title>
        <authorList>
            <person name="Zhang R.-G."/>
        </authorList>
    </citation>
    <scope>NUCLEOTIDE SEQUENCE</scope>
    <source>
        <strain evidence="1">AT1</strain>
    </source>
</reference>